<dbReference type="EMBL" id="NESP01000001">
    <property type="protein sequence ID" value="PUE59835.1"/>
    <property type="molecule type" value="Genomic_DNA"/>
</dbReference>
<evidence type="ECO:0008006" key="4">
    <source>
        <dbReference type="Google" id="ProtNLM"/>
    </source>
</evidence>
<feature type="region of interest" description="Disordered" evidence="1">
    <location>
        <begin position="55"/>
        <end position="98"/>
    </location>
</feature>
<organism evidence="2 3">
    <name type="scientific">Limnohabitans curvus</name>
    <dbReference type="NCBI Taxonomy" id="323423"/>
    <lineage>
        <taxon>Bacteria</taxon>
        <taxon>Pseudomonadati</taxon>
        <taxon>Pseudomonadota</taxon>
        <taxon>Betaproteobacteria</taxon>
        <taxon>Burkholderiales</taxon>
        <taxon>Comamonadaceae</taxon>
        <taxon>Limnohabitans</taxon>
    </lineage>
</organism>
<comment type="caution">
    <text evidence="2">The sequence shown here is derived from an EMBL/GenBank/DDBJ whole genome shotgun (WGS) entry which is preliminary data.</text>
</comment>
<gene>
    <name evidence="2" type="ORF">B9Z44_09750</name>
</gene>
<reference evidence="2 3" key="1">
    <citation type="submission" date="2017-04" db="EMBL/GenBank/DDBJ databases">
        <title>Unexpected and diverse lifestyles within the genus Limnohabitans.</title>
        <authorList>
            <person name="Kasalicky V."/>
            <person name="Mehrshad M."/>
            <person name="Andrei S.-A."/>
            <person name="Salcher M."/>
            <person name="Kratochvilova H."/>
            <person name="Simek K."/>
            <person name="Ghai R."/>
        </authorList>
    </citation>
    <scope>NUCLEOTIDE SEQUENCE [LARGE SCALE GENOMIC DNA]</scope>
    <source>
        <strain evidence="2 3">MWH-C5</strain>
    </source>
</reference>
<protein>
    <recommendedName>
        <fullName evidence="4">Uracil-DNA glycosylase</fullName>
    </recommendedName>
</protein>
<dbReference type="Proteomes" id="UP000251341">
    <property type="component" value="Unassembled WGS sequence"/>
</dbReference>
<name>A0A315EST2_9BURK</name>
<evidence type="ECO:0000313" key="2">
    <source>
        <dbReference type="EMBL" id="PUE59835.1"/>
    </source>
</evidence>
<evidence type="ECO:0000256" key="1">
    <source>
        <dbReference type="SAM" id="MobiDB-lite"/>
    </source>
</evidence>
<sequence>MAATSPTPLPKGPNCWECRYMAITWDVRMPYGCKLMGFRSKVVPSLEVLRTDGRFCGGFSPKPAKTDAQKVSKKPVGNSSQRRENDPRRPVYHINLIT</sequence>
<accession>A0A315EST2</accession>
<proteinExistence type="predicted"/>
<keyword evidence="3" id="KW-1185">Reference proteome</keyword>
<evidence type="ECO:0000313" key="3">
    <source>
        <dbReference type="Proteomes" id="UP000251341"/>
    </source>
</evidence>
<dbReference type="AlphaFoldDB" id="A0A315EST2"/>